<organism evidence="3 4">
    <name type="scientific">Phreatobacter stygius</name>
    <dbReference type="NCBI Taxonomy" id="1940610"/>
    <lineage>
        <taxon>Bacteria</taxon>
        <taxon>Pseudomonadati</taxon>
        <taxon>Pseudomonadota</taxon>
        <taxon>Alphaproteobacteria</taxon>
        <taxon>Hyphomicrobiales</taxon>
        <taxon>Phreatobacteraceae</taxon>
        <taxon>Phreatobacter</taxon>
    </lineage>
</organism>
<protein>
    <submittedName>
        <fullName evidence="3">Transcription elongation factor GreA</fullName>
    </submittedName>
</protein>
<dbReference type="GO" id="GO:0070063">
    <property type="term" value="F:RNA polymerase binding"/>
    <property type="evidence" value="ECO:0007669"/>
    <property type="project" value="InterPro"/>
</dbReference>
<accession>A0A4D7BFQ9</accession>
<feature type="compositionally biased region" description="Basic and acidic residues" evidence="1">
    <location>
        <begin position="7"/>
        <end position="20"/>
    </location>
</feature>
<gene>
    <name evidence="3" type="primary">greA</name>
    <name evidence="3" type="ORF">E8M01_22135</name>
</gene>
<dbReference type="InterPro" id="IPR001437">
    <property type="entry name" value="Tscrpt_elong_fac_GreA/B_C"/>
</dbReference>
<dbReference type="GO" id="GO:0006354">
    <property type="term" value="P:DNA-templated transcription elongation"/>
    <property type="evidence" value="ECO:0007669"/>
    <property type="project" value="TreeGrafter"/>
</dbReference>
<evidence type="ECO:0000313" key="3">
    <source>
        <dbReference type="EMBL" id="QCI66697.1"/>
    </source>
</evidence>
<dbReference type="EMBL" id="CP039690">
    <property type="protein sequence ID" value="QCI66697.1"/>
    <property type="molecule type" value="Genomic_DNA"/>
</dbReference>
<dbReference type="Gene3D" id="3.10.50.30">
    <property type="entry name" value="Transcription elongation factor, GreA/GreB, C-terminal domain"/>
    <property type="match status" value="1"/>
</dbReference>
<keyword evidence="3" id="KW-0648">Protein biosynthesis</keyword>
<dbReference type="PANTHER" id="PTHR30437">
    <property type="entry name" value="TRANSCRIPTION ELONGATION FACTOR GREA"/>
    <property type="match status" value="1"/>
</dbReference>
<name>A0A4D7BFQ9_9HYPH</name>
<dbReference type="InterPro" id="IPR023459">
    <property type="entry name" value="Tscrpt_elong_fac_GreA/B_fam"/>
</dbReference>
<dbReference type="Pfam" id="PF01272">
    <property type="entry name" value="GreA_GreB"/>
    <property type="match status" value="1"/>
</dbReference>
<dbReference type="SUPFAM" id="SSF54534">
    <property type="entry name" value="FKBP-like"/>
    <property type="match status" value="1"/>
</dbReference>
<dbReference type="PANTHER" id="PTHR30437:SF6">
    <property type="entry name" value="TRANSCRIPTION ELONGATION FACTOR GREB"/>
    <property type="match status" value="1"/>
</dbReference>
<dbReference type="NCBIfam" id="NF004973">
    <property type="entry name" value="PRK06342.1"/>
    <property type="match status" value="1"/>
</dbReference>
<evidence type="ECO:0000259" key="2">
    <source>
        <dbReference type="Pfam" id="PF01272"/>
    </source>
</evidence>
<sequence length="159" mass="16480">MSVAFTKENDRDGGEAELPDRPISPHPNLVTPNGLAALDAALAAARAAVVAAQANGEAPADETALARASRDLRYYAARRNSAQLVEPHPETGTVGFGGSVTFDREDGRRQTFRIVGEDEADPAKGTISHVSPIARALIGKRVGDTAIVGAGEVEVVAIG</sequence>
<dbReference type="GO" id="GO:0032784">
    <property type="term" value="P:regulation of DNA-templated transcription elongation"/>
    <property type="evidence" value="ECO:0007669"/>
    <property type="project" value="InterPro"/>
</dbReference>
<dbReference type="OrthoDB" id="8537952at2"/>
<dbReference type="InterPro" id="IPR036953">
    <property type="entry name" value="GreA/GreB_C_sf"/>
</dbReference>
<keyword evidence="4" id="KW-1185">Reference proteome</keyword>
<dbReference type="GO" id="GO:0003677">
    <property type="term" value="F:DNA binding"/>
    <property type="evidence" value="ECO:0007669"/>
    <property type="project" value="InterPro"/>
</dbReference>
<dbReference type="GO" id="GO:0003746">
    <property type="term" value="F:translation elongation factor activity"/>
    <property type="evidence" value="ECO:0007669"/>
    <property type="project" value="UniProtKB-KW"/>
</dbReference>
<evidence type="ECO:0000313" key="4">
    <source>
        <dbReference type="Proteomes" id="UP000298781"/>
    </source>
</evidence>
<feature type="region of interest" description="Disordered" evidence="1">
    <location>
        <begin position="1"/>
        <end position="30"/>
    </location>
</feature>
<keyword evidence="3" id="KW-0251">Elongation factor</keyword>
<feature type="domain" description="Transcription elongation factor GreA/GreB C-terminal" evidence="2">
    <location>
        <begin position="91"/>
        <end position="155"/>
    </location>
</feature>
<reference evidence="3 4" key="1">
    <citation type="submission" date="2019-04" db="EMBL/GenBank/DDBJ databases">
        <title>Phreatobacter aquaticus sp. nov.</title>
        <authorList>
            <person name="Choi A."/>
        </authorList>
    </citation>
    <scope>NUCLEOTIDE SEQUENCE [LARGE SCALE GENOMIC DNA]</scope>
    <source>
        <strain evidence="3 4">KCTC 52518</strain>
    </source>
</reference>
<dbReference type="AlphaFoldDB" id="A0A4D7BFQ9"/>
<evidence type="ECO:0000256" key="1">
    <source>
        <dbReference type="SAM" id="MobiDB-lite"/>
    </source>
</evidence>
<dbReference type="RefSeq" id="WP_136962137.1">
    <property type="nucleotide sequence ID" value="NZ_CP039690.1"/>
</dbReference>
<proteinExistence type="predicted"/>
<dbReference type="Proteomes" id="UP000298781">
    <property type="component" value="Chromosome"/>
</dbReference>
<dbReference type="KEGG" id="pstg:E8M01_22135"/>
<dbReference type="PROSITE" id="PS00830">
    <property type="entry name" value="GREAB_2"/>
    <property type="match status" value="1"/>
</dbReference>
<dbReference type="InterPro" id="IPR018151">
    <property type="entry name" value="TF_GreA/GreB_CS"/>
</dbReference>